<feature type="region of interest" description="Disordered" evidence="1">
    <location>
        <begin position="1"/>
        <end position="35"/>
    </location>
</feature>
<feature type="compositionally biased region" description="Basic residues" evidence="1">
    <location>
        <begin position="23"/>
        <end position="33"/>
    </location>
</feature>
<reference evidence="3" key="1">
    <citation type="journal article" date="2019" name="Int. J. Syst. Evol. Microbiol.">
        <title>The Global Catalogue of Microorganisms (GCM) 10K type strain sequencing project: providing services to taxonomists for standard genome sequencing and annotation.</title>
        <authorList>
            <consortium name="The Broad Institute Genomics Platform"/>
            <consortium name="The Broad Institute Genome Sequencing Center for Infectious Disease"/>
            <person name="Wu L."/>
            <person name="Ma J."/>
        </authorList>
    </citation>
    <scope>NUCLEOTIDE SEQUENCE [LARGE SCALE GENOMIC DNA]</scope>
    <source>
        <strain evidence="3">JCM 16949</strain>
    </source>
</reference>
<keyword evidence="3" id="KW-1185">Reference proteome</keyword>
<evidence type="ECO:0000256" key="1">
    <source>
        <dbReference type="SAM" id="MobiDB-lite"/>
    </source>
</evidence>
<dbReference type="Proteomes" id="UP001501004">
    <property type="component" value="Unassembled WGS sequence"/>
</dbReference>
<name>A0ABP7FYE4_9MICO</name>
<evidence type="ECO:0000313" key="2">
    <source>
        <dbReference type="EMBL" id="GAA3750312.1"/>
    </source>
</evidence>
<organism evidence="2 3">
    <name type="scientific">Leifsonella bigeumensis</name>
    <dbReference type="NCBI Taxonomy" id="433643"/>
    <lineage>
        <taxon>Bacteria</taxon>
        <taxon>Bacillati</taxon>
        <taxon>Actinomycetota</taxon>
        <taxon>Actinomycetes</taxon>
        <taxon>Micrococcales</taxon>
        <taxon>Microbacteriaceae</taxon>
        <taxon>Leifsonella</taxon>
    </lineage>
</organism>
<protein>
    <submittedName>
        <fullName evidence="2">Uncharacterized protein</fullName>
    </submittedName>
</protein>
<accession>A0ABP7FYE4</accession>
<gene>
    <name evidence="2" type="ORF">GCM10022239_27010</name>
</gene>
<dbReference type="EMBL" id="BAABAE010000005">
    <property type="protein sequence ID" value="GAA3750312.1"/>
    <property type="molecule type" value="Genomic_DNA"/>
</dbReference>
<proteinExistence type="predicted"/>
<sequence>MNIEERTRPSPAASPHAADIRLGRRRRCPRRTRTSNIIRSSDENLADLRGARYDIVIPPDYRFTIAAIA</sequence>
<comment type="caution">
    <text evidence="2">The sequence shown here is derived from an EMBL/GenBank/DDBJ whole genome shotgun (WGS) entry which is preliminary data.</text>
</comment>
<evidence type="ECO:0000313" key="3">
    <source>
        <dbReference type="Proteomes" id="UP001501004"/>
    </source>
</evidence>